<sequence>MSPKPILYVEQLEKSYKVGDARQKVLHHLTFSLYPKEVMAVVGESGSGKSTLLNLIAGLDPFDGGTITSCGVDVGKASDRTLAQYRNEELGFIFQFHFLLEDFTVLENVCMPAWLAGRRGATVDARARYLLDAVGMANKEKSLPARLSGGERQRVAVARALMNRPKLILADEPTGSLDGYHAQNVFRLMVDLTLAEEGSLLLVTHDLQLAKRASRQLELTKVLAGS</sequence>
<dbReference type="InterPro" id="IPR027417">
    <property type="entry name" value="P-loop_NTPase"/>
</dbReference>
<dbReference type="PANTHER" id="PTHR24220:SF689">
    <property type="entry name" value="LIPOPROTEIN-RELEASING SYSTEM ATP-BINDING PROTEIN LOLD"/>
    <property type="match status" value="1"/>
</dbReference>
<organism evidence="6 7">
    <name type="scientific">Entomospira culicis</name>
    <dbReference type="NCBI Taxonomy" id="2719989"/>
    <lineage>
        <taxon>Bacteria</taxon>
        <taxon>Pseudomonadati</taxon>
        <taxon>Spirochaetota</taxon>
        <taxon>Spirochaetia</taxon>
        <taxon>Spirochaetales</taxon>
        <taxon>Spirochaetaceae</taxon>
        <taxon>Entomospira</taxon>
    </lineage>
</organism>
<dbReference type="RefSeq" id="WP_167696091.1">
    <property type="nucleotide sequence ID" value="NZ_CP118181.1"/>
</dbReference>
<dbReference type="SMART" id="SM00382">
    <property type="entry name" value="AAA"/>
    <property type="match status" value="1"/>
</dbReference>
<evidence type="ECO:0000256" key="3">
    <source>
        <dbReference type="ARBA" id="ARBA00022741"/>
    </source>
</evidence>
<gene>
    <name evidence="6" type="ORF">HCT48_07375</name>
</gene>
<keyword evidence="4 6" id="KW-0067">ATP-binding</keyword>
<protein>
    <submittedName>
        <fullName evidence="6">ABC transporter ATP-binding protein</fullName>
    </submittedName>
</protein>
<dbReference type="PROSITE" id="PS50893">
    <property type="entry name" value="ABC_TRANSPORTER_2"/>
    <property type="match status" value="1"/>
</dbReference>
<feature type="domain" description="ABC transporter" evidence="5">
    <location>
        <begin position="7"/>
        <end position="224"/>
    </location>
</feature>
<dbReference type="GO" id="GO:0022857">
    <property type="term" value="F:transmembrane transporter activity"/>
    <property type="evidence" value="ECO:0007669"/>
    <property type="project" value="TreeGrafter"/>
</dbReference>
<dbReference type="Gene3D" id="3.40.50.300">
    <property type="entry name" value="P-loop containing nucleotide triphosphate hydrolases"/>
    <property type="match status" value="1"/>
</dbReference>
<dbReference type="GO" id="GO:0044874">
    <property type="term" value="P:lipoprotein localization to outer membrane"/>
    <property type="evidence" value="ECO:0007669"/>
    <property type="project" value="TreeGrafter"/>
</dbReference>
<accession>A0A968KUX8</accession>
<keyword evidence="3" id="KW-0547">Nucleotide-binding</keyword>
<comment type="caution">
    <text evidence="6">The sequence shown here is derived from an EMBL/GenBank/DDBJ whole genome shotgun (WGS) entry which is preliminary data.</text>
</comment>
<dbReference type="Proteomes" id="UP000778951">
    <property type="component" value="Unassembled WGS sequence"/>
</dbReference>
<keyword evidence="2" id="KW-0813">Transport</keyword>
<dbReference type="InterPro" id="IPR017871">
    <property type="entry name" value="ABC_transporter-like_CS"/>
</dbReference>
<evidence type="ECO:0000256" key="1">
    <source>
        <dbReference type="ARBA" id="ARBA00005417"/>
    </source>
</evidence>
<dbReference type="SUPFAM" id="SSF52540">
    <property type="entry name" value="P-loop containing nucleoside triphosphate hydrolases"/>
    <property type="match status" value="1"/>
</dbReference>
<dbReference type="InterPro" id="IPR017911">
    <property type="entry name" value="MacB-like_ATP-bd"/>
</dbReference>
<dbReference type="InterPro" id="IPR015854">
    <property type="entry name" value="ABC_transpr_LolD-like"/>
</dbReference>
<keyword evidence="7" id="KW-1185">Reference proteome</keyword>
<dbReference type="GO" id="GO:0005524">
    <property type="term" value="F:ATP binding"/>
    <property type="evidence" value="ECO:0007669"/>
    <property type="project" value="UniProtKB-KW"/>
</dbReference>
<proteinExistence type="inferred from homology"/>
<dbReference type="CDD" id="cd03255">
    <property type="entry name" value="ABC_MJ0796_LolCDE_FtsE"/>
    <property type="match status" value="1"/>
</dbReference>
<evidence type="ECO:0000259" key="5">
    <source>
        <dbReference type="PROSITE" id="PS50893"/>
    </source>
</evidence>
<reference evidence="6" key="1">
    <citation type="submission" date="2020-03" db="EMBL/GenBank/DDBJ databases">
        <title>Spirochaetal bacteria isolated from arthropods constitute a novel genus Entomospira genus novum within the order Spirochaetales.</title>
        <authorList>
            <person name="Grana-Miraglia L."/>
            <person name="Sikutova S."/>
            <person name="Fingerle V."/>
            <person name="Sing A."/>
            <person name="Castillo-Ramirez S."/>
            <person name="Margos G."/>
            <person name="Rudolf I."/>
        </authorList>
    </citation>
    <scope>NUCLEOTIDE SEQUENCE</scope>
    <source>
        <strain evidence="6">BR149</strain>
    </source>
</reference>
<comment type="similarity">
    <text evidence="1">Belongs to the ABC transporter superfamily.</text>
</comment>
<dbReference type="GO" id="GO:0005886">
    <property type="term" value="C:plasma membrane"/>
    <property type="evidence" value="ECO:0007669"/>
    <property type="project" value="TreeGrafter"/>
</dbReference>
<evidence type="ECO:0000256" key="4">
    <source>
        <dbReference type="ARBA" id="ARBA00022840"/>
    </source>
</evidence>
<dbReference type="AlphaFoldDB" id="A0A968KUX8"/>
<dbReference type="GO" id="GO:0089705">
    <property type="term" value="P:protein localization to outer membrane"/>
    <property type="evidence" value="ECO:0007669"/>
    <property type="project" value="TreeGrafter"/>
</dbReference>
<evidence type="ECO:0000256" key="2">
    <source>
        <dbReference type="ARBA" id="ARBA00022448"/>
    </source>
</evidence>
<dbReference type="GO" id="GO:0016887">
    <property type="term" value="F:ATP hydrolysis activity"/>
    <property type="evidence" value="ECO:0007669"/>
    <property type="project" value="InterPro"/>
</dbReference>
<evidence type="ECO:0000313" key="6">
    <source>
        <dbReference type="EMBL" id="NIZ70024.1"/>
    </source>
</evidence>
<dbReference type="PANTHER" id="PTHR24220">
    <property type="entry name" value="IMPORT ATP-BINDING PROTEIN"/>
    <property type="match status" value="1"/>
</dbReference>
<dbReference type="InterPro" id="IPR003593">
    <property type="entry name" value="AAA+_ATPase"/>
</dbReference>
<dbReference type="PROSITE" id="PS00211">
    <property type="entry name" value="ABC_TRANSPORTER_1"/>
    <property type="match status" value="1"/>
</dbReference>
<dbReference type="Pfam" id="PF00005">
    <property type="entry name" value="ABC_tran"/>
    <property type="match status" value="1"/>
</dbReference>
<dbReference type="InterPro" id="IPR003439">
    <property type="entry name" value="ABC_transporter-like_ATP-bd"/>
</dbReference>
<dbReference type="EMBL" id="JAATLM010000001">
    <property type="protein sequence ID" value="NIZ70024.1"/>
    <property type="molecule type" value="Genomic_DNA"/>
</dbReference>
<name>A0A968KUX8_9SPIO</name>
<evidence type="ECO:0000313" key="7">
    <source>
        <dbReference type="Proteomes" id="UP000778951"/>
    </source>
</evidence>